<name>A0A232F503_9HYME</name>
<dbReference type="PROSITE" id="PS50106">
    <property type="entry name" value="PDZ"/>
    <property type="match status" value="1"/>
</dbReference>
<gene>
    <name evidence="2" type="ORF">TSAR_012316</name>
</gene>
<protein>
    <recommendedName>
        <fullName evidence="1">PDZ domain-containing protein</fullName>
    </recommendedName>
</protein>
<sequence length="74" mass="8005">MVDLGGYIIILMNHSGKMKLYGSPADSTDSLEIGDEILEVNGRTLENATHSEVIQHIHQVALHSSALSANESMN</sequence>
<comment type="caution">
    <text evidence="2">The sequence shown here is derived from an EMBL/GenBank/DDBJ whole genome shotgun (WGS) entry which is preliminary data.</text>
</comment>
<keyword evidence="3" id="KW-1185">Reference proteome</keyword>
<dbReference type="Gene3D" id="2.30.42.10">
    <property type="match status" value="1"/>
</dbReference>
<dbReference type="SUPFAM" id="SSF50156">
    <property type="entry name" value="PDZ domain-like"/>
    <property type="match status" value="1"/>
</dbReference>
<evidence type="ECO:0000259" key="1">
    <source>
        <dbReference type="PROSITE" id="PS50106"/>
    </source>
</evidence>
<organism evidence="2 3">
    <name type="scientific">Trichomalopsis sarcophagae</name>
    <dbReference type="NCBI Taxonomy" id="543379"/>
    <lineage>
        <taxon>Eukaryota</taxon>
        <taxon>Metazoa</taxon>
        <taxon>Ecdysozoa</taxon>
        <taxon>Arthropoda</taxon>
        <taxon>Hexapoda</taxon>
        <taxon>Insecta</taxon>
        <taxon>Pterygota</taxon>
        <taxon>Neoptera</taxon>
        <taxon>Endopterygota</taxon>
        <taxon>Hymenoptera</taxon>
        <taxon>Apocrita</taxon>
        <taxon>Proctotrupomorpha</taxon>
        <taxon>Chalcidoidea</taxon>
        <taxon>Pteromalidae</taxon>
        <taxon>Pteromalinae</taxon>
        <taxon>Trichomalopsis</taxon>
    </lineage>
</organism>
<dbReference type="Pfam" id="PF00595">
    <property type="entry name" value="PDZ"/>
    <property type="match status" value="1"/>
</dbReference>
<evidence type="ECO:0000313" key="3">
    <source>
        <dbReference type="Proteomes" id="UP000215335"/>
    </source>
</evidence>
<evidence type="ECO:0000313" key="2">
    <source>
        <dbReference type="EMBL" id="OXU25755.1"/>
    </source>
</evidence>
<dbReference type="Proteomes" id="UP000215335">
    <property type="component" value="Unassembled WGS sequence"/>
</dbReference>
<dbReference type="InterPro" id="IPR036034">
    <property type="entry name" value="PDZ_sf"/>
</dbReference>
<dbReference type="AlphaFoldDB" id="A0A232F503"/>
<proteinExistence type="predicted"/>
<dbReference type="STRING" id="543379.A0A232F503"/>
<feature type="domain" description="PDZ" evidence="1">
    <location>
        <begin position="22"/>
        <end position="57"/>
    </location>
</feature>
<reference evidence="2 3" key="1">
    <citation type="journal article" date="2017" name="Curr. Biol.">
        <title>The Evolution of Venom by Co-option of Single-Copy Genes.</title>
        <authorList>
            <person name="Martinson E.O."/>
            <person name="Mrinalini"/>
            <person name="Kelkar Y.D."/>
            <person name="Chang C.H."/>
            <person name="Werren J.H."/>
        </authorList>
    </citation>
    <scope>NUCLEOTIDE SEQUENCE [LARGE SCALE GENOMIC DNA]</scope>
    <source>
        <strain evidence="2 3">Alberta</strain>
        <tissue evidence="2">Whole body</tissue>
    </source>
</reference>
<dbReference type="EMBL" id="NNAY01000952">
    <property type="protein sequence ID" value="OXU25755.1"/>
    <property type="molecule type" value="Genomic_DNA"/>
</dbReference>
<accession>A0A232F503</accession>
<dbReference type="InterPro" id="IPR001478">
    <property type="entry name" value="PDZ"/>
</dbReference>
<dbReference type="OrthoDB" id="43580at2759"/>